<dbReference type="Pfam" id="PF13516">
    <property type="entry name" value="LRR_6"/>
    <property type="match status" value="1"/>
</dbReference>
<name>A0ABQ7XVD8_BRANA</name>
<comment type="caution">
    <text evidence="2">The sequence shown here is derived from an EMBL/GenBank/DDBJ whole genome shotgun (WGS) entry which is preliminary data.</text>
</comment>
<sequence length="526" mass="60850">MILRHHSLMQDYQELHMDTEAMRKKIQTMRARKATLIAEVRFLRRRYRHLRQDQPVMHPPDVKKGRGRSKSKTQVSSPNKRSEAETKHVTLPDLNHSVNETKTSLEKRVPLFDLNQISGEEEEEREAMNNERTRVQESSSCTRKSSTEMPQQQKEMKLSSCRNGGNGSNKRKVSWQDPVAAAALRIKVIQKSRNKINGQNMFTRVGTRLFVPNMSENEKKKEKKPFMDDWGGLAPEILTNIISRLTIQERWTGPMFVRKSWLAVCRDPYLWSSFDLEPWFESYPESTQWWSPDFERKIGSMLRSVVDWSDGGLTEIRVRHCSDHALSYAAERCPNLEALAVRSSPHVTDASMAKVAFRCRSLKELDISYCHEISHDALVMIGRNCPNLTTLKRNLMDWSDSSRQIGSVVPTEYFDACPQDGDTEAEAIGKHMMNLERLEIRFSRLSAKGLAWVCEGCPKLEYLDLFGCVHLSSRDIANNVSRLKGIKEVKKPDVYVPRSEPVVAQTERYGHWRLYDERFDIQSMRI</sequence>
<reference evidence="2 3" key="1">
    <citation type="submission" date="2021-05" db="EMBL/GenBank/DDBJ databases">
        <title>Genome Assembly of Synthetic Allotetraploid Brassica napus Reveals Homoeologous Exchanges between Subgenomes.</title>
        <authorList>
            <person name="Davis J.T."/>
        </authorList>
    </citation>
    <scope>NUCLEOTIDE SEQUENCE [LARGE SCALE GENOMIC DNA]</scope>
    <source>
        <strain evidence="3">cv. Da-Ae</strain>
        <tissue evidence="2">Seedling</tissue>
    </source>
</reference>
<gene>
    <name evidence="2" type="ORF">HID58_088160</name>
</gene>
<organism evidence="2 3">
    <name type="scientific">Brassica napus</name>
    <name type="common">Rape</name>
    <dbReference type="NCBI Taxonomy" id="3708"/>
    <lineage>
        <taxon>Eukaryota</taxon>
        <taxon>Viridiplantae</taxon>
        <taxon>Streptophyta</taxon>
        <taxon>Embryophyta</taxon>
        <taxon>Tracheophyta</taxon>
        <taxon>Spermatophyta</taxon>
        <taxon>Magnoliopsida</taxon>
        <taxon>eudicotyledons</taxon>
        <taxon>Gunneridae</taxon>
        <taxon>Pentapetalae</taxon>
        <taxon>rosids</taxon>
        <taxon>malvids</taxon>
        <taxon>Brassicales</taxon>
        <taxon>Brassicaceae</taxon>
        <taxon>Brassiceae</taxon>
        <taxon>Brassica</taxon>
    </lineage>
</organism>
<dbReference type="Gene3D" id="3.80.10.10">
    <property type="entry name" value="Ribonuclease Inhibitor"/>
    <property type="match status" value="1"/>
</dbReference>
<evidence type="ECO:0008006" key="4">
    <source>
        <dbReference type="Google" id="ProtNLM"/>
    </source>
</evidence>
<dbReference type="PANTHER" id="PTHR34807">
    <property type="entry name" value="OS08G0270800 PROTEIN"/>
    <property type="match status" value="1"/>
</dbReference>
<evidence type="ECO:0000313" key="3">
    <source>
        <dbReference type="Proteomes" id="UP000824890"/>
    </source>
</evidence>
<evidence type="ECO:0000256" key="1">
    <source>
        <dbReference type="SAM" id="MobiDB-lite"/>
    </source>
</evidence>
<dbReference type="Gene3D" id="1.20.1280.50">
    <property type="match status" value="1"/>
</dbReference>
<dbReference type="Proteomes" id="UP000824890">
    <property type="component" value="Unassembled WGS sequence"/>
</dbReference>
<feature type="compositionally biased region" description="Basic and acidic residues" evidence="1">
    <location>
        <begin position="126"/>
        <end position="135"/>
    </location>
</feature>
<dbReference type="SUPFAM" id="SSF52047">
    <property type="entry name" value="RNI-like"/>
    <property type="match status" value="1"/>
</dbReference>
<feature type="compositionally biased region" description="Basic and acidic residues" evidence="1">
    <location>
        <begin position="80"/>
        <end position="90"/>
    </location>
</feature>
<protein>
    <recommendedName>
        <fullName evidence="4">F-box protein SKIP1</fullName>
    </recommendedName>
</protein>
<dbReference type="EMBL" id="JAGKQM010000019">
    <property type="protein sequence ID" value="KAH0859899.1"/>
    <property type="molecule type" value="Genomic_DNA"/>
</dbReference>
<proteinExistence type="predicted"/>
<evidence type="ECO:0000313" key="2">
    <source>
        <dbReference type="EMBL" id="KAH0859899.1"/>
    </source>
</evidence>
<accession>A0ABQ7XVD8</accession>
<feature type="compositionally biased region" description="Polar residues" evidence="1">
    <location>
        <begin position="136"/>
        <end position="153"/>
    </location>
</feature>
<dbReference type="SMART" id="SM00367">
    <property type="entry name" value="LRR_CC"/>
    <property type="match status" value="3"/>
</dbReference>
<feature type="region of interest" description="Disordered" evidence="1">
    <location>
        <begin position="116"/>
        <end position="173"/>
    </location>
</feature>
<feature type="region of interest" description="Disordered" evidence="1">
    <location>
        <begin position="49"/>
        <end position="94"/>
    </location>
</feature>
<dbReference type="InterPro" id="IPR036047">
    <property type="entry name" value="F-box-like_dom_sf"/>
</dbReference>
<dbReference type="InterPro" id="IPR006553">
    <property type="entry name" value="Leu-rich_rpt_Cys-con_subtyp"/>
</dbReference>
<dbReference type="InterPro" id="IPR001611">
    <property type="entry name" value="Leu-rich_rpt"/>
</dbReference>
<dbReference type="PANTHER" id="PTHR34807:SF3">
    <property type="entry name" value="OS08G0270800 PROTEIN"/>
    <property type="match status" value="1"/>
</dbReference>
<dbReference type="InterPro" id="IPR032675">
    <property type="entry name" value="LRR_dom_sf"/>
</dbReference>
<keyword evidence="3" id="KW-1185">Reference proteome</keyword>
<dbReference type="SUPFAM" id="SSF81383">
    <property type="entry name" value="F-box domain"/>
    <property type="match status" value="1"/>
</dbReference>